<comment type="caution">
    <text evidence="2">The sequence shown here is derived from an EMBL/GenBank/DDBJ whole genome shotgun (WGS) entry which is preliminary data.</text>
</comment>
<proteinExistence type="predicted"/>
<gene>
    <name evidence="2" type="ORF">DFR30_0753</name>
</gene>
<evidence type="ECO:0000313" key="2">
    <source>
        <dbReference type="EMBL" id="TCK17521.1"/>
    </source>
</evidence>
<organism evidence="2 3">
    <name type="scientific">Thiogranum longum</name>
    <dbReference type="NCBI Taxonomy" id="1537524"/>
    <lineage>
        <taxon>Bacteria</taxon>
        <taxon>Pseudomonadati</taxon>
        <taxon>Pseudomonadota</taxon>
        <taxon>Gammaproteobacteria</taxon>
        <taxon>Chromatiales</taxon>
        <taxon>Ectothiorhodospiraceae</taxon>
        <taxon>Thiogranum</taxon>
    </lineage>
</organism>
<dbReference type="EMBL" id="SMFX01000001">
    <property type="protein sequence ID" value="TCK17521.1"/>
    <property type="molecule type" value="Genomic_DNA"/>
</dbReference>
<feature type="region of interest" description="Disordered" evidence="1">
    <location>
        <begin position="51"/>
        <end position="70"/>
    </location>
</feature>
<evidence type="ECO:0000313" key="3">
    <source>
        <dbReference type="Proteomes" id="UP000295707"/>
    </source>
</evidence>
<protein>
    <submittedName>
        <fullName evidence="2">Uncharacterized protein</fullName>
    </submittedName>
</protein>
<dbReference type="RefSeq" id="WP_132971391.1">
    <property type="nucleotide sequence ID" value="NZ_SMFX01000001.1"/>
</dbReference>
<dbReference type="OrthoDB" id="6065028at2"/>
<keyword evidence="3" id="KW-1185">Reference proteome</keyword>
<sequence>MENYIVRIYRRDSTDPDQINGVLESVEQEIQRPFTSFNSLKNMLATSPEALKTGAASSDNTLPPTPALAK</sequence>
<reference evidence="2 3" key="1">
    <citation type="submission" date="2019-03" db="EMBL/GenBank/DDBJ databases">
        <title>Genomic Encyclopedia of Type Strains, Phase IV (KMG-IV): sequencing the most valuable type-strain genomes for metagenomic binning, comparative biology and taxonomic classification.</title>
        <authorList>
            <person name="Goeker M."/>
        </authorList>
    </citation>
    <scope>NUCLEOTIDE SEQUENCE [LARGE SCALE GENOMIC DNA]</scope>
    <source>
        <strain evidence="2 3">DSM 19610</strain>
    </source>
</reference>
<evidence type="ECO:0000256" key="1">
    <source>
        <dbReference type="SAM" id="MobiDB-lite"/>
    </source>
</evidence>
<name>A0A4R1HAD1_9GAMM</name>
<dbReference type="Proteomes" id="UP000295707">
    <property type="component" value="Unassembled WGS sequence"/>
</dbReference>
<accession>A0A4R1HAD1</accession>
<dbReference type="AlphaFoldDB" id="A0A4R1HAD1"/>